<feature type="domain" description="DUF4789" evidence="2">
    <location>
        <begin position="46"/>
        <end position="128"/>
    </location>
</feature>
<dbReference type="Pfam" id="PF16033">
    <property type="entry name" value="DUF4789"/>
    <property type="match status" value="1"/>
</dbReference>
<evidence type="ECO:0000313" key="3">
    <source>
        <dbReference type="Proteomes" id="UP000694920"/>
    </source>
</evidence>
<feature type="chain" id="PRO_5042487148" evidence="1">
    <location>
        <begin position="20"/>
        <end position="182"/>
    </location>
</feature>
<organism evidence="3 4">
    <name type="scientific">Cephus cinctus</name>
    <name type="common">Wheat stem sawfly</name>
    <dbReference type="NCBI Taxonomy" id="211228"/>
    <lineage>
        <taxon>Eukaryota</taxon>
        <taxon>Metazoa</taxon>
        <taxon>Ecdysozoa</taxon>
        <taxon>Arthropoda</taxon>
        <taxon>Hexapoda</taxon>
        <taxon>Insecta</taxon>
        <taxon>Pterygota</taxon>
        <taxon>Neoptera</taxon>
        <taxon>Endopterygota</taxon>
        <taxon>Hymenoptera</taxon>
        <taxon>Cephoidea</taxon>
        <taxon>Cephidae</taxon>
        <taxon>Cephus</taxon>
    </lineage>
</organism>
<accession>A0AAJ7FCG0</accession>
<name>A0AAJ7FCG0_CEPCN</name>
<dbReference type="KEGG" id="ccin:107262869"/>
<dbReference type="GeneID" id="107262869"/>
<dbReference type="PANTHER" id="PTHR21177">
    <property type="entry name" value="IP06524P-RELATED"/>
    <property type="match status" value="1"/>
</dbReference>
<gene>
    <name evidence="4" type="primary">LOC107262869</name>
</gene>
<dbReference type="AlphaFoldDB" id="A0AAJ7FCG0"/>
<evidence type="ECO:0000313" key="4">
    <source>
        <dbReference type="RefSeq" id="XP_015584985.1"/>
    </source>
</evidence>
<dbReference type="PANTHER" id="PTHR21177:SF4">
    <property type="entry name" value="IP06524P"/>
    <property type="match status" value="1"/>
</dbReference>
<sequence length="182" mass="20303">MFGLILVGWILIFVNALRAQDITFPNETTNTNFGQHVQLTNESTSCPLNMKLYYNEEEDNQFCDCDLGFIYYPPNNSCYLPYRKGPCSSRKYLILGQDEAVARCKKNPCLTDGLVMFNGTCHELGKSGTVCNASKILGVHNDAYSIGCIEITFPNRNIISAPLRACRPGTRRVANGTCRTIL</sequence>
<feature type="signal peptide" evidence="1">
    <location>
        <begin position="1"/>
        <end position="19"/>
    </location>
</feature>
<evidence type="ECO:0000259" key="2">
    <source>
        <dbReference type="Pfam" id="PF16033"/>
    </source>
</evidence>
<reference evidence="4" key="1">
    <citation type="submission" date="2025-08" db="UniProtKB">
        <authorList>
            <consortium name="RefSeq"/>
        </authorList>
    </citation>
    <scope>IDENTIFICATION</scope>
</reference>
<protein>
    <submittedName>
        <fullName evidence="4">Uncharacterized protein LOC107262869</fullName>
    </submittedName>
</protein>
<dbReference type="InterPro" id="IPR031993">
    <property type="entry name" value="DUF4789"/>
</dbReference>
<evidence type="ECO:0000256" key="1">
    <source>
        <dbReference type="SAM" id="SignalP"/>
    </source>
</evidence>
<proteinExistence type="predicted"/>
<keyword evidence="3" id="KW-1185">Reference proteome</keyword>
<dbReference type="Proteomes" id="UP000694920">
    <property type="component" value="Unplaced"/>
</dbReference>
<keyword evidence="1" id="KW-0732">Signal</keyword>
<dbReference type="RefSeq" id="XP_015584985.1">
    <property type="nucleotide sequence ID" value="XM_015729499.2"/>
</dbReference>